<sequence length="336" mass="36439">MSSLLMGSKRRHRPEVSISAASPLDEDDATRKAVMEIVQVWLDRLQLISIITTFFASIDGLLLGFSSNIAQLGVKDVFEWDNSLQLMMASFSGALIFHVCSAITSFTGSFILIRFKLLDAKQHEHEIEVSTGSAHPSTANLPLHTTSEKEKAQVKVHRARSNPIPAHLTNNIVPTRSGRTKIADTANISNTSLPPHLSRTHTTNSLHNLAAAAEHSLDFLPNWSDIFNSFQGRVCIDRVHPFAFVSPRRRKSGLEGPEGGKGSEDQDTSGTELDPPVKLLTRCHSLSTVMAVCGFVLACVGILAFLWTSLPRSVGIFGSACLGVCLISGAVVFNLA</sequence>
<keyword evidence="4" id="KW-1185">Reference proteome</keyword>
<dbReference type="Proteomes" id="UP001497453">
    <property type="component" value="Chromosome 6"/>
</dbReference>
<keyword evidence="2" id="KW-0812">Transmembrane</keyword>
<protein>
    <recommendedName>
        <fullName evidence="5">Transmembrane protein</fullName>
    </recommendedName>
</protein>
<gene>
    <name evidence="3" type="ORF">GFSPODELE1_LOCUS8326</name>
</gene>
<feature type="transmembrane region" description="Helical" evidence="2">
    <location>
        <begin position="86"/>
        <end position="113"/>
    </location>
</feature>
<evidence type="ECO:0000256" key="2">
    <source>
        <dbReference type="SAM" id="Phobius"/>
    </source>
</evidence>
<evidence type="ECO:0000313" key="4">
    <source>
        <dbReference type="Proteomes" id="UP001497453"/>
    </source>
</evidence>
<feature type="transmembrane region" description="Helical" evidence="2">
    <location>
        <begin position="45"/>
        <end position="66"/>
    </location>
</feature>
<dbReference type="EMBL" id="OZ037949">
    <property type="protein sequence ID" value="CAL1711399.1"/>
    <property type="molecule type" value="Genomic_DNA"/>
</dbReference>
<reference evidence="4" key="1">
    <citation type="submission" date="2024-04" db="EMBL/GenBank/DDBJ databases">
        <authorList>
            <person name="Shaw F."/>
            <person name="Minotto A."/>
        </authorList>
    </citation>
    <scope>NUCLEOTIDE SEQUENCE [LARGE SCALE GENOMIC DNA]</scope>
</reference>
<proteinExistence type="predicted"/>
<evidence type="ECO:0000256" key="1">
    <source>
        <dbReference type="SAM" id="MobiDB-lite"/>
    </source>
</evidence>
<keyword evidence="2" id="KW-1133">Transmembrane helix</keyword>
<feature type="transmembrane region" description="Helical" evidence="2">
    <location>
        <begin position="288"/>
        <end position="308"/>
    </location>
</feature>
<keyword evidence="2" id="KW-0472">Membrane</keyword>
<accession>A0ABP1DXQ5</accession>
<feature type="region of interest" description="Disordered" evidence="1">
    <location>
        <begin position="250"/>
        <end position="273"/>
    </location>
</feature>
<evidence type="ECO:0008006" key="5">
    <source>
        <dbReference type="Google" id="ProtNLM"/>
    </source>
</evidence>
<name>A0ABP1DXQ5_9APHY</name>
<evidence type="ECO:0000313" key="3">
    <source>
        <dbReference type="EMBL" id="CAL1711399.1"/>
    </source>
</evidence>
<organism evidence="3 4">
    <name type="scientific">Somion occarium</name>
    <dbReference type="NCBI Taxonomy" id="3059160"/>
    <lineage>
        <taxon>Eukaryota</taxon>
        <taxon>Fungi</taxon>
        <taxon>Dikarya</taxon>
        <taxon>Basidiomycota</taxon>
        <taxon>Agaricomycotina</taxon>
        <taxon>Agaricomycetes</taxon>
        <taxon>Polyporales</taxon>
        <taxon>Cerrenaceae</taxon>
        <taxon>Somion</taxon>
    </lineage>
</organism>
<feature type="transmembrane region" description="Helical" evidence="2">
    <location>
        <begin position="314"/>
        <end position="335"/>
    </location>
</feature>